<dbReference type="SUPFAM" id="SSF103473">
    <property type="entry name" value="MFS general substrate transporter"/>
    <property type="match status" value="1"/>
</dbReference>
<feature type="transmembrane region" description="Helical" evidence="5">
    <location>
        <begin position="155"/>
        <end position="177"/>
    </location>
</feature>
<dbReference type="STRING" id="28045.AWB95_17315"/>
<dbReference type="InterPro" id="IPR052952">
    <property type="entry name" value="MFS-Transporter"/>
</dbReference>
<dbReference type="InterPro" id="IPR011701">
    <property type="entry name" value="MFS"/>
</dbReference>
<dbReference type="PANTHER" id="PTHR23527:SF1">
    <property type="entry name" value="BLL3282 PROTEIN"/>
    <property type="match status" value="1"/>
</dbReference>
<reference evidence="8 10" key="2">
    <citation type="journal article" date="2017" name="Infect. Genet. Evol.">
        <title>The new phylogeny of the genus Mycobacterium: The old and the news.</title>
        <authorList>
            <person name="Tortoli E."/>
            <person name="Fedrizzi T."/>
            <person name="Meehan C.J."/>
            <person name="Trovato A."/>
            <person name="Grottola A."/>
            <person name="Giacobazzi E."/>
            <person name="Serpini G.F."/>
            <person name="Tagliazucchi S."/>
            <person name="Fabio A."/>
            <person name="Bettua C."/>
            <person name="Bertorelli R."/>
            <person name="Frascaro F."/>
            <person name="De Sanctis V."/>
            <person name="Pecorari M."/>
            <person name="Jousson O."/>
            <person name="Segata N."/>
            <person name="Cirillo D.M."/>
        </authorList>
    </citation>
    <scope>NUCLEOTIDE SEQUENCE [LARGE SCALE GENOMIC DNA]</scope>
    <source>
        <strain evidence="8 10">NCTC 12882</strain>
    </source>
</reference>
<proteinExistence type="predicted"/>
<keyword evidence="2 5" id="KW-0812">Transmembrane</keyword>
<keyword evidence="4 5" id="KW-0472">Membrane</keyword>
<sequence>MLTVSLAATLSANVFINGVAFLIPALARRGTGLAEAALLASAPSFGMMLTLIPWGYLLDRFGERIVLTTGLGVTAAAGFAAASVHSIMAIGIFLVLGGMAAGGCTSASGRLVTGCFPKHQRALVMGIRQTAQPLGIAVAALAIPELAKRNFSVALLFPAVLCAVAAATSALGVHDPLRPDRGDVKFSELGNLYRGAVLWRIHLASALLMVPQPVVLTFMLIWFIGEHGLSMAWAGALVGASQLLGAVGRIAAGRWADRVGSRMRPVRKIAMATAAVMMVLALTDHSGSAFAIPVMVVASAITGDNGLPFTTIPEIAGPFWSGWALAKQNTFERLVVAVAPPVFAELIVAAGYPVAFAVCGLFPLAALPVVPVRSPGTTPDDRKAAS</sequence>
<organism evidence="7 9">
    <name type="scientific">Mycobacterium celatum</name>
    <dbReference type="NCBI Taxonomy" id="28045"/>
    <lineage>
        <taxon>Bacteria</taxon>
        <taxon>Bacillati</taxon>
        <taxon>Actinomycetota</taxon>
        <taxon>Actinomycetes</taxon>
        <taxon>Mycobacteriales</taxon>
        <taxon>Mycobacteriaceae</taxon>
        <taxon>Mycobacterium</taxon>
    </lineage>
</organism>
<dbReference type="EMBL" id="LQOM01000037">
    <property type="protein sequence ID" value="ORV10029.1"/>
    <property type="molecule type" value="Genomic_DNA"/>
</dbReference>
<dbReference type="Proteomes" id="UP000230971">
    <property type="component" value="Unassembled WGS sequence"/>
</dbReference>
<feature type="domain" description="Major facilitator superfamily (MFS) profile" evidence="6">
    <location>
        <begin position="1"/>
        <end position="378"/>
    </location>
</feature>
<evidence type="ECO:0000256" key="3">
    <source>
        <dbReference type="ARBA" id="ARBA00022989"/>
    </source>
</evidence>
<feature type="transmembrane region" description="Helical" evidence="5">
    <location>
        <begin position="36"/>
        <end position="56"/>
    </location>
</feature>
<feature type="transmembrane region" description="Helical" evidence="5">
    <location>
        <begin position="197"/>
        <end position="225"/>
    </location>
</feature>
<dbReference type="OrthoDB" id="8628659at2"/>
<feature type="transmembrane region" description="Helical" evidence="5">
    <location>
        <begin position="76"/>
        <end position="101"/>
    </location>
</feature>
<dbReference type="Proteomes" id="UP000193907">
    <property type="component" value="Unassembled WGS sequence"/>
</dbReference>
<feature type="transmembrane region" description="Helical" evidence="5">
    <location>
        <begin position="346"/>
        <end position="367"/>
    </location>
</feature>
<keyword evidence="9" id="KW-1185">Reference proteome</keyword>
<keyword evidence="3 5" id="KW-1133">Transmembrane helix</keyword>
<comment type="subcellular location">
    <subcellularLocation>
        <location evidence="1">Cell membrane</location>
        <topology evidence="1">Multi-pass membrane protein</topology>
    </subcellularLocation>
</comment>
<comment type="caution">
    <text evidence="7">The sequence shown here is derived from an EMBL/GenBank/DDBJ whole genome shotgun (WGS) entry which is preliminary data.</text>
</comment>
<gene>
    <name evidence="7" type="ORF">AWB95_17315</name>
    <name evidence="8" type="ORF">CQY23_19855</name>
</gene>
<dbReference type="PANTHER" id="PTHR23527">
    <property type="entry name" value="BLL3282 PROTEIN"/>
    <property type="match status" value="1"/>
</dbReference>
<dbReference type="PROSITE" id="PS50850">
    <property type="entry name" value="MFS"/>
    <property type="match status" value="1"/>
</dbReference>
<dbReference type="GO" id="GO:0022857">
    <property type="term" value="F:transmembrane transporter activity"/>
    <property type="evidence" value="ECO:0007669"/>
    <property type="project" value="InterPro"/>
</dbReference>
<evidence type="ECO:0000313" key="9">
    <source>
        <dbReference type="Proteomes" id="UP000193907"/>
    </source>
</evidence>
<protein>
    <submittedName>
        <fullName evidence="7">MFS transporter</fullName>
    </submittedName>
</protein>
<dbReference type="Pfam" id="PF07690">
    <property type="entry name" value="MFS_1"/>
    <property type="match status" value="1"/>
</dbReference>
<name>A0A1X1RN35_MYCCE</name>
<evidence type="ECO:0000256" key="4">
    <source>
        <dbReference type="ARBA" id="ARBA00023136"/>
    </source>
</evidence>
<evidence type="ECO:0000313" key="7">
    <source>
        <dbReference type="EMBL" id="ORV10029.1"/>
    </source>
</evidence>
<feature type="transmembrane region" description="Helical" evidence="5">
    <location>
        <begin position="122"/>
        <end position="143"/>
    </location>
</feature>
<dbReference type="GO" id="GO:0005886">
    <property type="term" value="C:plasma membrane"/>
    <property type="evidence" value="ECO:0007669"/>
    <property type="project" value="UniProtKB-SubCell"/>
</dbReference>
<dbReference type="AlphaFoldDB" id="A0A1X1RN35"/>
<dbReference type="InterPro" id="IPR020846">
    <property type="entry name" value="MFS_dom"/>
</dbReference>
<dbReference type="EMBL" id="PDKV01000032">
    <property type="protein sequence ID" value="PIB75497.1"/>
    <property type="molecule type" value="Genomic_DNA"/>
</dbReference>
<accession>A0A1X1RN35</accession>
<feature type="transmembrane region" description="Helical" evidence="5">
    <location>
        <begin position="6"/>
        <end position="27"/>
    </location>
</feature>
<dbReference type="Gene3D" id="1.20.1250.20">
    <property type="entry name" value="MFS general substrate transporter like domains"/>
    <property type="match status" value="2"/>
</dbReference>
<evidence type="ECO:0000256" key="1">
    <source>
        <dbReference type="ARBA" id="ARBA00004651"/>
    </source>
</evidence>
<evidence type="ECO:0000313" key="10">
    <source>
        <dbReference type="Proteomes" id="UP000230971"/>
    </source>
</evidence>
<evidence type="ECO:0000256" key="5">
    <source>
        <dbReference type="SAM" id="Phobius"/>
    </source>
</evidence>
<evidence type="ECO:0000256" key="2">
    <source>
        <dbReference type="ARBA" id="ARBA00022692"/>
    </source>
</evidence>
<reference evidence="7 9" key="1">
    <citation type="submission" date="2016-01" db="EMBL/GenBank/DDBJ databases">
        <title>The new phylogeny of the genus Mycobacterium.</title>
        <authorList>
            <person name="Tarcisio F."/>
            <person name="Conor M."/>
            <person name="Antonella G."/>
            <person name="Elisabetta G."/>
            <person name="Giulia F.S."/>
            <person name="Sara T."/>
            <person name="Anna F."/>
            <person name="Clotilde B."/>
            <person name="Roberto B."/>
            <person name="Veronica D.S."/>
            <person name="Fabio R."/>
            <person name="Monica P."/>
            <person name="Olivier J."/>
            <person name="Enrico T."/>
            <person name="Nicola S."/>
        </authorList>
    </citation>
    <scope>NUCLEOTIDE SEQUENCE [LARGE SCALE GENOMIC DNA]</scope>
    <source>
        <strain evidence="7 9">DSM 44243</strain>
    </source>
</reference>
<feature type="transmembrane region" description="Helical" evidence="5">
    <location>
        <begin position="231"/>
        <end position="252"/>
    </location>
</feature>
<evidence type="ECO:0000313" key="8">
    <source>
        <dbReference type="EMBL" id="PIB75497.1"/>
    </source>
</evidence>
<dbReference type="InterPro" id="IPR036259">
    <property type="entry name" value="MFS_trans_sf"/>
</dbReference>
<evidence type="ECO:0000259" key="6">
    <source>
        <dbReference type="PROSITE" id="PS50850"/>
    </source>
</evidence>
<feature type="transmembrane region" description="Helical" evidence="5">
    <location>
        <begin position="273"/>
        <end position="301"/>
    </location>
</feature>